<dbReference type="STRING" id="2094558.A0A314UZQ4"/>
<evidence type="ECO:0000256" key="7">
    <source>
        <dbReference type="ARBA" id="ARBA00022490"/>
    </source>
</evidence>
<evidence type="ECO:0000256" key="6">
    <source>
        <dbReference type="ARBA" id="ARBA00012483"/>
    </source>
</evidence>
<organism evidence="13 14">
    <name type="scientific">Prunus yedoensis var. nudiflora</name>
    <dbReference type="NCBI Taxonomy" id="2094558"/>
    <lineage>
        <taxon>Eukaryota</taxon>
        <taxon>Viridiplantae</taxon>
        <taxon>Streptophyta</taxon>
        <taxon>Embryophyta</taxon>
        <taxon>Tracheophyta</taxon>
        <taxon>Spermatophyta</taxon>
        <taxon>Magnoliopsida</taxon>
        <taxon>eudicotyledons</taxon>
        <taxon>Gunneridae</taxon>
        <taxon>Pentapetalae</taxon>
        <taxon>rosids</taxon>
        <taxon>fabids</taxon>
        <taxon>Rosales</taxon>
        <taxon>Rosaceae</taxon>
        <taxon>Amygdaloideae</taxon>
        <taxon>Amygdaleae</taxon>
        <taxon>Prunus</taxon>
    </lineage>
</organism>
<dbReference type="GO" id="GO:0005634">
    <property type="term" value="C:nucleus"/>
    <property type="evidence" value="ECO:0007669"/>
    <property type="project" value="UniProtKB-SubCell"/>
</dbReference>
<comment type="similarity">
    <text evidence="5">Belongs to the ubiquitin conjugation factor E4 family.</text>
</comment>
<dbReference type="PANTHER" id="PTHR13931">
    <property type="entry name" value="UBIQUITINATION FACTOR E4"/>
    <property type="match status" value="1"/>
</dbReference>
<dbReference type="PROSITE" id="PS51698">
    <property type="entry name" value="U_BOX"/>
    <property type="match status" value="1"/>
</dbReference>
<dbReference type="EC" id="2.3.2.27" evidence="6"/>
<dbReference type="InterPro" id="IPR045132">
    <property type="entry name" value="UBE4"/>
</dbReference>
<dbReference type="UniPathway" id="UPA00143"/>
<dbReference type="Pfam" id="PF04564">
    <property type="entry name" value="U-box"/>
    <property type="match status" value="1"/>
</dbReference>
<accession>A0A314UZQ4</accession>
<dbReference type="FunFam" id="3.30.40.10:FF:000055">
    <property type="entry name" value="Ubiquitin conjugation factor e4 a"/>
    <property type="match status" value="1"/>
</dbReference>
<comment type="caution">
    <text evidence="13">The sequence shown here is derived from an EMBL/GenBank/DDBJ whole genome shotgun (WGS) entry which is preliminary data.</text>
</comment>
<evidence type="ECO:0000256" key="3">
    <source>
        <dbReference type="ARBA" id="ARBA00004496"/>
    </source>
</evidence>
<dbReference type="SMART" id="SM00504">
    <property type="entry name" value="Ubox"/>
    <property type="match status" value="1"/>
</dbReference>
<keyword evidence="8" id="KW-0808">Transferase</keyword>
<keyword evidence="10" id="KW-0539">Nucleus</keyword>
<dbReference type="GO" id="GO:0000151">
    <property type="term" value="C:ubiquitin ligase complex"/>
    <property type="evidence" value="ECO:0007669"/>
    <property type="project" value="InterPro"/>
</dbReference>
<keyword evidence="14" id="KW-1185">Reference proteome</keyword>
<evidence type="ECO:0000256" key="1">
    <source>
        <dbReference type="ARBA" id="ARBA00000900"/>
    </source>
</evidence>
<name>A0A314UZQ4_PRUYE</name>
<comment type="catalytic activity">
    <reaction evidence="1">
        <text>S-ubiquitinyl-[E2 ubiquitin-conjugating enzyme]-L-cysteine + [acceptor protein]-L-lysine = [E2 ubiquitin-conjugating enzyme]-L-cysteine + N(6)-ubiquitinyl-[acceptor protein]-L-lysine.</text>
        <dbReference type="EC" id="2.3.2.27"/>
    </reaction>
</comment>
<dbReference type="InterPro" id="IPR013083">
    <property type="entry name" value="Znf_RING/FYVE/PHD"/>
</dbReference>
<dbReference type="GO" id="GO:0036503">
    <property type="term" value="P:ERAD pathway"/>
    <property type="evidence" value="ECO:0007669"/>
    <property type="project" value="InterPro"/>
</dbReference>
<dbReference type="OrthoDB" id="1673261at2759"/>
<feature type="domain" description="U-box" evidence="12">
    <location>
        <begin position="168"/>
        <end position="225"/>
    </location>
</feature>
<reference evidence="13 14" key="1">
    <citation type="submission" date="2018-02" db="EMBL/GenBank/DDBJ databases">
        <title>Draft genome of wild Prunus yedoensis var. nudiflora.</title>
        <authorList>
            <person name="Baek S."/>
            <person name="Kim J.-H."/>
            <person name="Choi K."/>
            <person name="Kim G.-B."/>
            <person name="Cho A."/>
            <person name="Jang H."/>
            <person name="Shin C.-H."/>
            <person name="Yu H.-J."/>
            <person name="Mun J.-H."/>
        </authorList>
    </citation>
    <scope>NUCLEOTIDE SEQUENCE [LARGE SCALE GENOMIC DNA]</scope>
    <source>
        <strain evidence="14">cv. Jeju island</strain>
        <tissue evidence="13">Leaf</tissue>
    </source>
</reference>
<evidence type="ECO:0000256" key="8">
    <source>
        <dbReference type="ARBA" id="ARBA00022679"/>
    </source>
</evidence>
<sequence length="225" mass="25409">MSNTAEWERSRAQERQERTRLFHSQENIIRIDMKLANEDVSMLAFTTEQITAPFLLPEMSTSSSRGPQRKSISLKDPKGSQLQLRPKQLLKQIVYIYVHLAKGDTEIFCPAAISKDGRSYNEQLFSAAVDVLRRIGEDGRVIQEFIELGAKGKVAASEGMDTEAALGDIPDEFLDPIQCTFMKDPVILPSSIITVDRPVIQRHLLSDNSDPFNRSHLTADMLYQQ</sequence>
<dbReference type="Proteomes" id="UP000250321">
    <property type="component" value="Unassembled WGS sequence"/>
</dbReference>
<protein>
    <recommendedName>
        <fullName evidence="6">RING-type E3 ubiquitin transferase</fullName>
        <ecNumber evidence="6">2.3.2.27</ecNumber>
    </recommendedName>
</protein>
<dbReference type="GO" id="GO:0006511">
    <property type="term" value="P:ubiquitin-dependent protein catabolic process"/>
    <property type="evidence" value="ECO:0007669"/>
    <property type="project" value="InterPro"/>
</dbReference>
<evidence type="ECO:0000256" key="10">
    <source>
        <dbReference type="ARBA" id="ARBA00023242"/>
    </source>
</evidence>
<evidence type="ECO:0000256" key="2">
    <source>
        <dbReference type="ARBA" id="ARBA00004123"/>
    </source>
</evidence>
<evidence type="ECO:0000256" key="4">
    <source>
        <dbReference type="ARBA" id="ARBA00004906"/>
    </source>
</evidence>
<evidence type="ECO:0000256" key="5">
    <source>
        <dbReference type="ARBA" id="ARBA00007434"/>
    </source>
</evidence>
<dbReference type="EMBL" id="PJQY01003108">
    <property type="protein sequence ID" value="PQM40169.1"/>
    <property type="molecule type" value="Genomic_DNA"/>
</dbReference>
<keyword evidence="9" id="KW-0833">Ubl conjugation pathway</keyword>
<evidence type="ECO:0000256" key="9">
    <source>
        <dbReference type="ARBA" id="ARBA00022786"/>
    </source>
</evidence>
<evidence type="ECO:0000313" key="14">
    <source>
        <dbReference type="Proteomes" id="UP000250321"/>
    </source>
</evidence>
<evidence type="ECO:0000256" key="11">
    <source>
        <dbReference type="SAM" id="MobiDB-lite"/>
    </source>
</evidence>
<feature type="region of interest" description="Disordered" evidence="11">
    <location>
        <begin position="56"/>
        <end position="79"/>
    </location>
</feature>
<dbReference type="SUPFAM" id="SSF57850">
    <property type="entry name" value="RING/U-box"/>
    <property type="match status" value="1"/>
</dbReference>
<dbReference type="GO" id="GO:0000209">
    <property type="term" value="P:protein polyubiquitination"/>
    <property type="evidence" value="ECO:0007669"/>
    <property type="project" value="TreeGrafter"/>
</dbReference>
<gene>
    <name evidence="13" type="ORF">Pyn_24227</name>
</gene>
<dbReference type="AlphaFoldDB" id="A0A314UZQ4"/>
<dbReference type="Pfam" id="PF10408">
    <property type="entry name" value="Ufd2P_core"/>
    <property type="match status" value="1"/>
</dbReference>
<comment type="subcellular location">
    <subcellularLocation>
        <location evidence="3">Cytoplasm</location>
    </subcellularLocation>
    <subcellularLocation>
        <location evidence="2">Nucleus</location>
    </subcellularLocation>
</comment>
<keyword evidence="7" id="KW-0963">Cytoplasm</keyword>
<comment type="pathway">
    <text evidence="4">Protein modification; protein ubiquitination.</text>
</comment>
<evidence type="ECO:0000313" key="13">
    <source>
        <dbReference type="EMBL" id="PQM40169.1"/>
    </source>
</evidence>
<proteinExistence type="inferred from homology"/>
<dbReference type="GO" id="GO:0005737">
    <property type="term" value="C:cytoplasm"/>
    <property type="evidence" value="ECO:0007669"/>
    <property type="project" value="UniProtKB-SubCell"/>
</dbReference>
<dbReference type="Gene3D" id="3.30.40.10">
    <property type="entry name" value="Zinc/RING finger domain, C3HC4 (zinc finger)"/>
    <property type="match status" value="1"/>
</dbReference>
<dbReference type="InterPro" id="IPR003613">
    <property type="entry name" value="Ubox_domain"/>
</dbReference>
<evidence type="ECO:0000259" key="12">
    <source>
        <dbReference type="PROSITE" id="PS51698"/>
    </source>
</evidence>
<dbReference type="InterPro" id="IPR019474">
    <property type="entry name" value="Ub_conjug_fac_E4_core"/>
</dbReference>
<dbReference type="PANTHER" id="PTHR13931:SF2">
    <property type="entry name" value="UBIQUITIN CONJUGATION FACTOR E4 B"/>
    <property type="match status" value="1"/>
</dbReference>
<dbReference type="GO" id="GO:0034450">
    <property type="term" value="F:ubiquitin-ubiquitin ligase activity"/>
    <property type="evidence" value="ECO:0007669"/>
    <property type="project" value="InterPro"/>
</dbReference>